<dbReference type="SUPFAM" id="SSF52540">
    <property type="entry name" value="P-loop containing nucleoside triphosphate hydrolases"/>
    <property type="match status" value="1"/>
</dbReference>
<organism evidence="10 11">
    <name type="scientific">Weissella diestrammenae</name>
    <dbReference type="NCBI Taxonomy" id="1162633"/>
    <lineage>
        <taxon>Bacteria</taxon>
        <taxon>Bacillati</taxon>
        <taxon>Bacillota</taxon>
        <taxon>Bacilli</taxon>
        <taxon>Lactobacillales</taxon>
        <taxon>Lactobacillaceae</taxon>
        <taxon>Weissella</taxon>
    </lineage>
</organism>
<comment type="catalytic activity">
    <reaction evidence="8">
        <text>3'-dephospho-CoA + ATP = ADP + CoA + H(+)</text>
        <dbReference type="Rhea" id="RHEA:18245"/>
        <dbReference type="ChEBI" id="CHEBI:15378"/>
        <dbReference type="ChEBI" id="CHEBI:30616"/>
        <dbReference type="ChEBI" id="CHEBI:57287"/>
        <dbReference type="ChEBI" id="CHEBI:57328"/>
        <dbReference type="ChEBI" id="CHEBI:456216"/>
        <dbReference type="EC" id="2.7.1.24"/>
    </reaction>
</comment>
<evidence type="ECO:0000256" key="5">
    <source>
        <dbReference type="ARBA" id="ARBA00022777"/>
    </source>
</evidence>
<dbReference type="PANTHER" id="PTHR10695">
    <property type="entry name" value="DEPHOSPHO-COA KINASE-RELATED"/>
    <property type="match status" value="1"/>
</dbReference>
<proteinExistence type="inferred from homology"/>
<dbReference type="KEGG" id="wdi:H9L19_07145"/>
<evidence type="ECO:0000256" key="9">
    <source>
        <dbReference type="NCBIfam" id="TIGR00152"/>
    </source>
</evidence>
<evidence type="ECO:0000256" key="3">
    <source>
        <dbReference type="ARBA" id="ARBA00022679"/>
    </source>
</evidence>
<dbReference type="FunFam" id="3.40.50.300:FF:000991">
    <property type="entry name" value="Dephospho-CoA kinase"/>
    <property type="match status" value="1"/>
</dbReference>
<dbReference type="EMBL" id="CP060724">
    <property type="protein sequence ID" value="QNN75138.1"/>
    <property type="molecule type" value="Genomic_DNA"/>
</dbReference>
<keyword evidence="5 8" id="KW-0418">Kinase</keyword>
<keyword evidence="11" id="KW-1185">Reference proteome</keyword>
<name>A0A7G9T4W3_9LACO</name>
<dbReference type="GO" id="GO:0005737">
    <property type="term" value="C:cytoplasm"/>
    <property type="evidence" value="ECO:0007669"/>
    <property type="project" value="UniProtKB-SubCell"/>
</dbReference>
<dbReference type="GO" id="GO:0005524">
    <property type="term" value="F:ATP binding"/>
    <property type="evidence" value="ECO:0007669"/>
    <property type="project" value="UniProtKB-UniRule"/>
</dbReference>
<comment type="function">
    <text evidence="8">Catalyzes the phosphorylation of the 3'-hydroxyl group of dephosphocoenzyme A to form coenzyme A.</text>
</comment>
<dbReference type="InterPro" id="IPR027417">
    <property type="entry name" value="P-loop_NTPase"/>
</dbReference>
<dbReference type="AlphaFoldDB" id="A0A7G9T4W3"/>
<dbReference type="GO" id="GO:0004140">
    <property type="term" value="F:dephospho-CoA kinase activity"/>
    <property type="evidence" value="ECO:0007669"/>
    <property type="project" value="UniProtKB-UniRule"/>
</dbReference>
<dbReference type="RefSeq" id="WP_187528973.1">
    <property type="nucleotide sequence ID" value="NZ_CP060724.1"/>
</dbReference>
<evidence type="ECO:0000313" key="10">
    <source>
        <dbReference type="EMBL" id="QNN75138.1"/>
    </source>
</evidence>
<keyword evidence="2 8" id="KW-0963">Cytoplasm</keyword>
<dbReference type="Pfam" id="PF01121">
    <property type="entry name" value="CoaE"/>
    <property type="match status" value="1"/>
</dbReference>
<gene>
    <name evidence="8" type="primary">coaE</name>
    <name evidence="10" type="ORF">H9L19_07145</name>
</gene>
<dbReference type="GO" id="GO:0015937">
    <property type="term" value="P:coenzyme A biosynthetic process"/>
    <property type="evidence" value="ECO:0007669"/>
    <property type="project" value="UniProtKB-UniRule"/>
</dbReference>
<evidence type="ECO:0000256" key="1">
    <source>
        <dbReference type="ARBA" id="ARBA00009018"/>
    </source>
</evidence>
<dbReference type="UniPathway" id="UPA00241">
    <property type="reaction ID" value="UER00356"/>
</dbReference>
<comment type="pathway">
    <text evidence="8">Cofactor biosynthesis; coenzyme A biosynthesis; CoA from (R)-pantothenate: step 5/5.</text>
</comment>
<comment type="similarity">
    <text evidence="1 8">Belongs to the CoaE family.</text>
</comment>
<dbReference type="Proteomes" id="UP000515800">
    <property type="component" value="Chromosome"/>
</dbReference>
<dbReference type="NCBIfam" id="TIGR00152">
    <property type="entry name" value="dephospho-CoA kinase"/>
    <property type="match status" value="1"/>
</dbReference>
<dbReference type="CDD" id="cd02022">
    <property type="entry name" value="DPCK"/>
    <property type="match status" value="1"/>
</dbReference>
<evidence type="ECO:0000313" key="11">
    <source>
        <dbReference type="Proteomes" id="UP000515800"/>
    </source>
</evidence>
<reference evidence="10 11" key="1">
    <citation type="submission" date="2020-08" db="EMBL/GenBank/DDBJ databases">
        <title>Genome sequence of Weissella diestrammenae KACC 16890T.</title>
        <authorList>
            <person name="Hyun D.-W."/>
            <person name="Bae J.-W."/>
        </authorList>
    </citation>
    <scope>NUCLEOTIDE SEQUENCE [LARGE SCALE GENOMIC DNA]</scope>
    <source>
        <strain evidence="10 11">KACC 16890</strain>
    </source>
</reference>
<feature type="binding site" evidence="8">
    <location>
        <begin position="11"/>
        <end position="16"/>
    </location>
    <ligand>
        <name>ATP</name>
        <dbReference type="ChEBI" id="CHEBI:30616"/>
    </ligand>
</feature>
<keyword evidence="4 8" id="KW-0547">Nucleotide-binding</keyword>
<comment type="subcellular location">
    <subcellularLocation>
        <location evidence="8">Cytoplasm</location>
    </subcellularLocation>
</comment>
<sequence>MIKLGLTGGIATGKSTIANYLRQKGILVIDADQVARDVVAQGMPALQEIVQKFGADVLMADGTLDRKKLGEIVFNDANRLAELNQIIHPRVHQMMQEKAKKAEMNGAQLIVFEVPLLFETHNALNASPVIVVTTPIDTQIKRLMLRDGLSRIDAQKRLDAQMPMQEKMALADYVIDNGQTVSETYQRIDEILHELE</sequence>
<dbReference type="PROSITE" id="PS51219">
    <property type="entry name" value="DPCK"/>
    <property type="match status" value="1"/>
</dbReference>
<keyword evidence="3 8" id="KW-0808">Transferase</keyword>
<accession>A0A7G9T4W3</accession>
<evidence type="ECO:0000256" key="6">
    <source>
        <dbReference type="ARBA" id="ARBA00022840"/>
    </source>
</evidence>
<dbReference type="PANTHER" id="PTHR10695:SF46">
    <property type="entry name" value="BIFUNCTIONAL COENZYME A SYNTHASE-RELATED"/>
    <property type="match status" value="1"/>
</dbReference>
<evidence type="ECO:0000256" key="7">
    <source>
        <dbReference type="ARBA" id="ARBA00022993"/>
    </source>
</evidence>
<dbReference type="InterPro" id="IPR001977">
    <property type="entry name" value="Depp_CoAkinase"/>
</dbReference>
<dbReference type="HAMAP" id="MF_00376">
    <property type="entry name" value="Dephospho_CoA_kinase"/>
    <property type="match status" value="1"/>
</dbReference>
<evidence type="ECO:0000256" key="8">
    <source>
        <dbReference type="HAMAP-Rule" id="MF_00376"/>
    </source>
</evidence>
<evidence type="ECO:0000256" key="2">
    <source>
        <dbReference type="ARBA" id="ARBA00022490"/>
    </source>
</evidence>
<keyword evidence="7 8" id="KW-0173">Coenzyme A biosynthesis</keyword>
<protein>
    <recommendedName>
        <fullName evidence="8 9">Dephospho-CoA kinase</fullName>
        <ecNumber evidence="8 9">2.7.1.24</ecNumber>
    </recommendedName>
    <alternativeName>
        <fullName evidence="8">Dephosphocoenzyme A kinase</fullName>
    </alternativeName>
</protein>
<evidence type="ECO:0000256" key="4">
    <source>
        <dbReference type="ARBA" id="ARBA00022741"/>
    </source>
</evidence>
<dbReference type="EC" id="2.7.1.24" evidence="8 9"/>
<keyword evidence="6 8" id="KW-0067">ATP-binding</keyword>
<dbReference type="Gene3D" id="3.40.50.300">
    <property type="entry name" value="P-loop containing nucleotide triphosphate hydrolases"/>
    <property type="match status" value="1"/>
</dbReference>